<name>A9AVT2_HERA2</name>
<evidence type="ECO:0000313" key="2">
    <source>
        <dbReference type="Proteomes" id="UP000000787"/>
    </source>
</evidence>
<protein>
    <recommendedName>
        <fullName evidence="3">Kinase</fullName>
    </recommendedName>
</protein>
<dbReference type="PANTHER" id="PTHR12083">
    <property type="entry name" value="BIFUNCTIONAL POLYNUCLEOTIDE PHOSPHATASE/KINASE"/>
    <property type="match status" value="1"/>
</dbReference>
<gene>
    <name evidence="1" type="ordered locus">Haur_4050</name>
</gene>
<dbReference type="PANTHER" id="PTHR12083:SF9">
    <property type="entry name" value="BIFUNCTIONAL POLYNUCLEOTIDE PHOSPHATASE_KINASE"/>
    <property type="match status" value="1"/>
</dbReference>
<dbReference type="STRING" id="316274.Haur_4050"/>
<dbReference type="SUPFAM" id="SSF52540">
    <property type="entry name" value="P-loop containing nucleoside triphosphate hydrolases"/>
    <property type="match status" value="1"/>
</dbReference>
<dbReference type="InterPro" id="IPR017101">
    <property type="entry name" value="P-loop_ATP/GTP-bd_All4644_prd"/>
</dbReference>
<dbReference type="GO" id="GO:0006281">
    <property type="term" value="P:DNA repair"/>
    <property type="evidence" value="ECO:0007669"/>
    <property type="project" value="TreeGrafter"/>
</dbReference>
<dbReference type="Gene3D" id="3.40.50.300">
    <property type="entry name" value="P-loop containing nucleotide triphosphate hydrolases"/>
    <property type="match status" value="1"/>
</dbReference>
<dbReference type="HOGENOM" id="CLU_119557_0_0_0"/>
<dbReference type="GO" id="GO:0046403">
    <property type="term" value="F:polynucleotide 3'-phosphatase activity"/>
    <property type="evidence" value="ECO:0007669"/>
    <property type="project" value="TreeGrafter"/>
</dbReference>
<dbReference type="KEGG" id="hau:Haur_4050"/>
<dbReference type="eggNOG" id="COG4639">
    <property type="taxonomic scope" value="Bacteria"/>
</dbReference>
<sequence length="150" mass="17480">MQPQATLLIGLQASGKSTFYVQQFLHSHVRINLDMLRTQHREQTLIACCLELRQSFVIDRMNLERNRRSGYIQAAQAAGFRIEGYLLESNLAACLERNRQRTGKQHIPELAIRGSFKKLELPSLAEGFERLWYVRQLPAHQFQVTPWEEQ</sequence>
<dbReference type="AlphaFoldDB" id="A9AVT2"/>
<dbReference type="BioCyc" id="HAUR316274:GHYA-4093-MONOMER"/>
<dbReference type="GO" id="GO:0003690">
    <property type="term" value="F:double-stranded DNA binding"/>
    <property type="evidence" value="ECO:0007669"/>
    <property type="project" value="TreeGrafter"/>
</dbReference>
<keyword evidence="2" id="KW-1185">Reference proteome</keyword>
<dbReference type="PIRSF" id="PIRSF037081">
    <property type="entry name" value="P-loop_All4644_prd"/>
    <property type="match status" value="1"/>
</dbReference>
<dbReference type="GO" id="GO:0046404">
    <property type="term" value="F:ATP-dependent polydeoxyribonucleotide 5'-hydroxyl-kinase activity"/>
    <property type="evidence" value="ECO:0007669"/>
    <property type="project" value="TreeGrafter"/>
</dbReference>
<dbReference type="InParanoid" id="A9AVT2"/>
<dbReference type="EMBL" id="CP000875">
    <property type="protein sequence ID" value="ABX06682.1"/>
    <property type="molecule type" value="Genomic_DNA"/>
</dbReference>
<evidence type="ECO:0000313" key="1">
    <source>
        <dbReference type="EMBL" id="ABX06682.1"/>
    </source>
</evidence>
<dbReference type="Proteomes" id="UP000000787">
    <property type="component" value="Chromosome"/>
</dbReference>
<evidence type="ECO:0008006" key="3">
    <source>
        <dbReference type="Google" id="ProtNLM"/>
    </source>
</evidence>
<proteinExistence type="predicted"/>
<reference evidence="1 2" key="1">
    <citation type="journal article" date="2011" name="Stand. Genomic Sci.">
        <title>Complete genome sequence of the filamentous gliding predatory bacterium Herpetosiphon aurantiacus type strain (114-95(T)).</title>
        <authorList>
            <person name="Kiss H."/>
            <person name="Nett M."/>
            <person name="Domin N."/>
            <person name="Martin K."/>
            <person name="Maresca J.A."/>
            <person name="Copeland A."/>
            <person name="Lapidus A."/>
            <person name="Lucas S."/>
            <person name="Berry K.W."/>
            <person name="Glavina Del Rio T."/>
            <person name="Dalin E."/>
            <person name="Tice H."/>
            <person name="Pitluck S."/>
            <person name="Richardson P."/>
            <person name="Bruce D."/>
            <person name="Goodwin L."/>
            <person name="Han C."/>
            <person name="Detter J.C."/>
            <person name="Schmutz J."/>
            <person name="Brettin T."/>
            <person name="Land M."/>
            <person name="Hauser L."/>
            <person name="Kyrpides N.C."/>
            <person name="Ivanova N."/>
            <person name="Goker M."/>
            <person name="Woyke T."/>
            <person name="Klenk H.P."/>
            <person name="Bryant D.A."/>
        </authorList>
    </citation>
    <scope>NUCLEOTIDE SEQUENCE [LARGE SCALE GENOMIC DNA]</scope>
    <source>
        <strain evidence="2">ATCC 23779 / DSM 785 / 114-95</strain>
    </source>
</reference>
<dbReference type="InterPro" id="IPR027417">
    <property type="entry name" value="P-loop_NTPase"/>
</dbReference>
<dbReference type="Pfam" id="PF13671">
    <property type="entry name" value="AAA_33"/>
    <property type="match status" value="1"/>
</dbReference>
<accession>A9AVT2</accession>
<organism evidence="1 2">
    <name type="scientific">Herpetosiphon aurantiacus (strain ATCC 23779 / DSM 785 / 114-95)</name>
    <dbReference type="NCBI Taxonomy" id="316274"/>
    <lineage>
        <taxon>Bacteria</taxon>
        <taxon>Bacillati</taxon>
        <taxon>Chloroflexota</taxon>
        <taxon>Chloroflexia</taxon>
        <taxon>Herpetosiphonales</taxon>
        <taxon>Herpetosiphonaceae</taxon>
        <taxon>Herpetosiphon</taxon>
    </lineage>
</organism>